<dbReference type="OrthoDB" id="431141at2759"/>
<accession>A0A9P1BZJ7</accession>
<keyword evidence="2" id="KW-0812">Transmembrane</keyword>
<dbReference type="EMBL" id="CAMXCT030000709">
    <property type="protein sequence ID" value="CAL4769677.1"/>
    <property type="molecule type" value="Genomic_DNA"/>
</dbReference>
<evidence type="ECO:0000256" key="2">
    <source>
        <dbReference type="SAM" id="Phobius"/>
    </source>
</evidence>
<dbReference type="Pfam" id="PF13499">
    <property type="entry name" value="EF-hand_7"/>
    <property type="match status" value="1"/>
</dbReference>
<keyword evidence="2" id="KW-1133">Transmembrane helix</keyword>
<reference evidence="4" key="1">
    <citation type="submission" date="2022-10" db="EMBL/GenBank/DDBJ databases">
        <authorList>
            <person name="Chen Y."/>
            <person name="Dougan E. K."/>
            <person name="Chan C."/>
            <person name="Rhodes N."/>
            <person name="Thang M."/>
        </authorList>
    </citation>
    <scope>NUCLEOTIDE SEQUENCE</scope>
</reference>
<feature type="domain" description="EF-hand" evidence="3">
    <location>
        <begin position="382"/>
        <end position="417"/>
    </location>
</feature>
<dbReference type="InterPro" id="IPR018247">
    <property type="entry name" value="EF_Hand_1_Ca_BS"/>
</dbReference>
<feature type="domain" description="EF-hand" evidence="3">
    <location>
        <begin position="419"/>
        <end position="454"/>
    </location>
</feature>
<evidence type="ECO:0000256" key="1">
    <source>
        <dbReference type="ARBA" id="ARBA00022837"/>
    </source>
</evidence>
<organism evidence="4">
    <name type="scientific">Cladocopium goreaui</name>
    <dbReference type="NCBI Taxonomy" id="2562237"/>
    <lineage>
        <taxon>Eukaryota</taxon>
        <taxon>Sar</taxon>
        <taxon>Alveolata</taxon>
        <taxon>Dinophyceae</taxon>
        <taxon>Suessiales</taxon>
        <taxon>Symbiodiniaceae</taxon>
        <taxon>Cladocopium</taxon>
    </lineage>
</organism>
<dbReference type="GO" id="GO:0005509">
    <property type="term" value="F:calcium ion binding"/>
    <property type="evidence" value="ECO:0007669"/>
    <property type="project" value="InterPro"/>
</dbReference>
<dbReference type="PROSITE" id="PS50222">
    <property type="entry name" value="EF_HAND_2"/>
    <property type="match status" value="2"/>
</dbReference>
<dbReference type="PROSITE" id="PS00018">
    <property type="entry name" value="EF_HAND_1"/>
    <property type="match status" value="1"/>
</dbReference>
<feature type="transmembrane region" description="Helical" evidence="2">
    <location>
        <begin position="332"/>
        <end position="358"/>
    </location>
</feature>
<evidence type="ECO:0000313" key="4">
    <source>
        <dbReference type="EMBL" id="CAI3982365.1"/>
    </source>
</evidence>
<evidence type="ECO:0000259" key="3">
    <source>
        <dbReference type="PROSITE" id="PS50222"/>
    </source>
</evidence>
<keyword evidence="1" id="KW-0106">Calcium</keyword>
<evidence type="ECO:0000313" key="6">
    <source>
        <dbReference type="EMBL" id="CAL4769677.1"/>
    </source>
</evidence>
<feature type="transmembrane region" description="Helical" evidence="2">
    <location>
        <begin position="52"/>
        <end position="74"/>
    </location>
</feature>
<dbReference type="InterPro" id="IPR002048">
    <property type="entry name" value="EF_hand_dom"/>
</dbReference>
<dbReference type="SUPFAM" id="SSF47473">
    <property type="entry name" value="EF-hand"/>
    <property type="match status" value="1"/>
</dbReference>
<feature type="transmembrane region" description="Helical" evidence="2">
    <location>
        <begin position="158"/>
        <end position="178"/>
    </location>
</feature>
<dbReference type="EMBL" id="CAMXCT020000709">
    <property type="protein sequence ID" value="CAL1135740.1"/>
    <property type="molecule type" value="Genomic_DNA"/>
</dbReference>
<evidence type="ECO:0000313" key="7">
    <source>
        <dbReference type="Proteomes" id="UP001152797"/>
    </source>
</evidence>
<evidence type="ECO:0000313" key="5">
    <source>
        <dbReference type="EMBL" id="CAL1135740.1"/>
    </source>
</evidence>
<dbReference type="Gene3D" id="1.10.238.10">
    <property type="entry name" value="EF-hand"/>
    <property type="match status" value="1"/>
</dbReference>
<dbReference type="Proteomes" id="UP001152797">
    <property type="component" value="Unassembled WGS sequence"/>
</dbReference>
<comment type="caution">
    <text evidence="4">The sequence shown here is derived from an EMBL/GenBank/DDBJ whole genome shotgun (WGS) entry which is preliminary data.</text>
</comment>
<feature type="transmembrane region" description="Helical" evidence="2">
    <location>
        <begin position="190"/>
        <end position="211"/>
    </location>
</feature>
<dbReference type="EMBL" id="CAMXCT010000709">
    <property type="protein sequence ID" value="CAI3982365.1"/>
    <property type="molecule type" value="Genomic_DNA"/>
</dbReference>
<keyword evidence="7" id="KW-1185">Reference proteome</keyword>
<protein>
    <submittedName>
        <fullName evidence="6">EF-hand domain-containing protein</fullName>
    </submittedName>
</protein>
<dbReference type="SMART" id="SM00054">
    <property type="entry name" value="EFh"/>
    <property type="match status" value="2"/>
</dbReference>
<keyword evidence="2" id="KW-0472">Membrane</keyword>
<reference evidence="5" key="2">
    <citation type="submission" date="2024-04" db="EMBL/GenBank/DDBJ databases">
        <authorList>
            <person name="Chen Y."/>
            <person name="Shah S."/>
            <person name="Dougan E. K."/>
            <person name="Thang M."/>
            <person name="Chan C."/>
        </authorList>
    </citation>
    <scope>NUCLEOTIDE SEQUENCE [LARGE SCALE GENOMIC DNA]</scope>
</reference>
<gene>
    <name evidence="4" type="ORF">C1SCF055_LOCUS10068</name>
</gene>
<feature type="transmembrane region" description="Helical" evidence="2">
    <location>
        <begin position="301"/>
        <end position="320"/>
    </location>
</feature>
<dbReference type="CDD" id="cd00051">
    <property type="entry name" value="EFh"/>
    <property type="match status" value="1"/>
</dbReference>
<dbReference type="InterPro" id="IPR011992">
    <property type="entry name" value="EF-hand-dom_pair"/>
</dbReference>
<dbReference type="AlphaFoldDB" id="A0A9P1BZJ7"/>
<sequence length="476" mass="53746">MAELQGPEHVQLLPDEAVEAPEQEAMREGAFLSEANTCSCTVSEAFEAVASWTLAVLMALIIIPLGLPAAIIVITLASMGQVYRACGGSQKDWSLFVVGADKPADVSEECNREVAGKSEAIRGKGAWSNLVYHVQNNHPVFGLFCCARGHPFSPVERFGLLILLASFSYFMAGIKMCYSSDRELGWLLKRYSVACIALPSLLLESLLKYFALLNYKYMLNKYDYFRKTRLERCNAFAKQFCIDHSLGQPEPPREPRAGGRRGSLHSLLDCDCCKACCEFLKFCETCHNQCEDGKTQAVNSIFASLFAGIALTGSCLFIFFGIRMDVESSEDIWRAFGIGSIANFFGIWFVIAIGKFLVKWQYQHWHGRCFVLCQMTIPPEPEPWTELRYFFSTADVDQDGFFSKADAKHMVRRHLGEDLSDEGWQKLLDELDVDNDGKISLLEFEVLRTDFANKMNWWLPERPERPYESLQRSSLS</sequence>
<proteinExistence type="predicted"/>
<name>A0A9P1BZJ7_9DINO</name>